<evidence type="ECO:0000259" key="2">
    <source>
        <dbReference type="PROSITE" id="PS50943"/>
    </source>
</evidence>
<dbReference type="CDD" id="cd00093">
    <property type="entry name" value="HTH_XRE"/>
    <property type="match status" value="1"/>
</dbReference>
<gene>
    <name evidence="3" type="ORF">JK636_19280</name>
</gene>
<dbReference type="Pfam" id="PF01381">
    <property type="entry name" value="HTH_3"/>
    <property type="match status" value="1"/>
</dbReference>
<proteinExistence type="predicted"/>
<evidence type="ECO:0000256" key="1">
    <source>
        <dbReference type="ARBA" id="ARBA00023125"/>
    </source>
</evidence>
<dbReference type="SMART" id="SM00530">
    <property type="entry name" value="HTH_XRE"/>
    <property type="match status" value="1"/>
</dbReference>
<protein>
    <submittedName>
        <fullName evidence="3">Helix-turn-helix transcriptional regulator</fullName>
    </submittedName>
</protein>
<dbReference type="EMBL" id="JAESWC010000018">
    <property type="protein sequence ID" value="MBL4937854.1"/>
    <property type="molecule type" value="Genomic_DNA"/>
</dbReference>
<evidence type="ECO:0000313" key="3">
    <source>
        <dbReference type="EMBL" id="MBL4937854.1"/>
    </source>
</evidence>
<name>A0ABS1TEQ4_9CLOT</name>
<dbReference type="InterPro" id="IPR001387">
    <property type="entry name" value="Cro/C1-type_HTH"/>
</dbReference>
<dbReference type="Proteomes" id="UP000632377">
    <property type="component" value="Unassembled WGS sequence"/>
</dbReference>
<feature type="domain" description="HTH cro/C1-type" evidence="2">
    <location>
        <begin position="7"/>
        <end position="61"/>
    </location>
</feature>
<dbReference type="PROSITE" id="PS50943">
    <property type="entry name" value="HTH_CROC1"/>
    <property type="match status" value="1"/>
</dbReference>
<reference evidence="3 4" key="1">
    <citation type="submission" date="2021-01" db="EMBL/GenBank/DDBJ databases">
        <title>Genome public.</title>
        <authorList>
            <person name="Liu C."/>
            <person name="Sun Q."/>
        </authorList>
    </citation>
    <scope>NUCLEOTIDE SEQUENCE [LARGE SCALE GENOMIC DNA]</scope>
    <source>
        <strain evidence="3 4">YIM B02515</strain>
    </source>
</reference>
<sequence>MKLSEKIQYLRNKDGMSQEMLAEKCSVSRQSISKWEMDISLPDTEKLLKLSYIFGVTIDVLLKDELAVDGVKDNKSCSTSLSTENEGIYEGVLIKESIDNEDILDYISVNKVELWKTKNNPRYWTAITFSSNVVDLPERFSKVIISDESKGVNWFVDFKKNNVKYIIFRGLILKYTVGNIDEKNNVIEKCRNQGIPDYQMNWSE</sequence>
<dbReference type="Gene3D" id="1.10.260.40">
    <property type="entry name" value="lambda repressor-like DNA-binding domains"/>
    <property type="match status" value="1"/>
</dbReference>
<evidence type="ECO:0000313" key="4">
    <source>
        <dbReference type="Proteomes" id="UP000632377"/>
    </source>
</evidence>
<dbReference type="PANTHER" id="PTHR46558:SF13">
    <property type="entry name" value="HTH-TYPE TRANSCRIPTIONAL REGULATOR IMMR"/>
    <property type="match status" value="1"/>
</dbReference>
<organism evidence="3 4">
    <name type="scientific">Clostridium rhizosphaerae</name>
    <dbReference type="NCBI Taxonomy" id="2803861"/>
    <lineage>
        <taxon>Bacteria</taxon>
        <taxon>Bacillati</taxon>
        <taxon>Bacillota</taxon>
        <taxon>Clostridia</taxon>
        <taxon>Eubacteriales</taxon>
        <taxon>Clostridiaceae</taxon>
        <taxon>Clostridium</taxon>
    </lineage>
</organism>
<keyword evidence="1" id="KW-0238">DNA-binding</keyword>
<dbReference type="SUPFAM" id="SSF47413">
    <property type="entry name" value="lambda repressor-like DNA-binding domains"/>
    <property type="match status" value="1"/>
</dbReference>
<keyword evidence="4" id="KW-1185">Reference proteome</keyword>
<dbReference type="PANTHER" id="PTHR46558">
    <property type="entry name" value="TRACRIPTIONAL REGULATORY PROTEIN-RELATED-RELATED"/>
    <property type="match status" value="1"/>
</dbReference>
<dbReference type="InterPro" id="IPR010982">
    <property type="entry name" value="Lambda_DNA-bd_dom_sf"/>
</dbReference>
<accession>A0ABS1TEQ4</accession>
<dbReference type="RefSeq" id="WP_202750597.1">
    <property type="nucleotide sequence ID" value="NZ_JAESWC010000018.1"/>
</dbReference>
<comment type="caution">
    <text evidence="3">The sequence shown here is derived from an EMBL/GenBank/DDBJ whole genome shotgun (WGS) entry which is preliminary data.</text>
</comment>